<accession>A0ABN1EMG5</accession>
<dbReference type="Pfam" id="PF14384">
    <property type="entry name" value="BrnA_antitoxin"/>
    <property type="match status" value="1"/>
</dbReference>
<sequence>MRKEDTIKKYSADELLRMAERGEDRTDLTRLKAMSEAELERSIAADPDWRDVPRDWYRGAEAVTPRAKVPVSIRLDADLVEFFRGQGRGWQTRVNAILRAYAEAVKAG</sequence>
<dbReference type="EMBL" id="BAAAFZ010000007">
    <property type="protein sequence ID" value="GAA0569666.1"/>
    <property type="molecule type" value="Genomic_DNA"/>
</dbReference>
<comment type="caution">
    <text evidence="1">The sequence shown here is derived from an EMBL/GenBank/DDBJ whole genome shotgun (WGS) entry which is preliminary data.</text>
</comment>
<name>A0ABN1EMG5_9PROT</name>
<keyword evidence="2" id="KW-1185">Reference proteome</keyword>
<dbReference type="RefSeq" id="WP_343893577.1">
    <property type="nucleotide sequence ID" value="NZ_BAAAFZ010000007.1"/>
</dbReference>
<protein>
    <submittedName>
        <fullName evidence="1">BrnA antitoxin family protein</fullName>
    </submittedName>
</protein>
<gene>
    <name evidence="1" type="ORF">GCM10009416_05170</name>
</gene>
<dbReference type="Proteomes" id="UP001501588">
    <property type="component" value="Unassembled WGS sequence"/>
</dbReference>
<reference evidence="1 2" key="1">
    <citation type="journal article" date="2019" name="Int. J. Syst. Evol. Microbiol.">
        <title>The Global Catalogue of Microorganisms (GCM) 10K type strain sequencing project: providing services to taxonomists for standard genome sequencing and annotation.</title>
        <authorList>
            <consortium name="The Broad Institute Genomics Platform"/>
            <consortium name="The Broad Institute Genome Sequencing Center for Infectious Disease"/>
            <person name="Wu L."/>
            <person name="Ma J."/>
        </authorList>
    </citation>
    <scope>NUCLEOTIDE SEQUENCE [LARGE SCALE GENOMIC DNA]</scope>
    <source>
        <strain evidence="1 2">JCM 9933</strain>
    </source>
</reference>
<dbReference type="InterPro" id="IPR025528">
    <property type="entry name" value="BrnA_antitoxin"/>
</dbReference>
<organism evidence="1 2">
    <name type="scientific">Craurococcus roseus</name>
    <dbReference type="NCBI Taxonomy" id="77585"/>
    <lineage>
        <taxon>Bacteria</taxon>
        <taxon>Pseudomonadati</taxon>
        <taxon>Pseudomonadota</taxon>
        <taxon>Alphaproteobacteria</taxon>
        <taxon>Acetobacterales</taxon>
        <taxon>Acetobacteraceae</taxon>
        <taxon>Craurococcus</taxon>
    </lineage>
</organism>
<evidence type="ECO:0000313" key="1">
    <source>
        <dbReference type="EMBL" id="GAA0569666.1"/>
    </source>
</evidence>
<proteinExistence type="predicted"/>
<evidence type="ECO:0000313" key="2">
    <source>
        <dbReference type="Proteomes" id="UP001501588"/>
    </source>
</evidence>